<gene>
    <name evidence="11" type="primary">aceB</name>
    <name evidence="11" type="ORF">RH857_10765</name>
</gene>
<feature type="domain" description="Malate synthase C-terminal" evidence="10">
    <location>
        <begin position="412"/>
        <end position="532"/>
    </location>
</feature>
<accession>A0ABU1FVV0</accession>
<dbReference type="PIRSF" id="PIRSF001363">
    <property type="entry name" value="Malate_synth"/>
    <property type="match status" value="1"/>
</dbReference>
<dbReference type="RefSeq" id="WP_310537977.1">
    <property type="nucleotide sequence ID" value="NZ_BAAAOC010000016.1"/>
</dbReference>
<dbReference type="PANTHER" id="PTHR42902">
    <property type="entry name" value="MALATE SYNTHASE"/>
    <property type="match status" value="1"/>
</dbReference>
<dbReference type="Gene3D" id="3.20.20.360">
    <property type="entry name" value="Malate synthase, domain 3"/>
    <property type="match status" value="1"/>
</dbReference>
<keyword evidence="3 7" id="KW-0329">Glyoxylate bypass</keyword>
<dbReference type="PANTHER" id="PTHR42902:SF1">
    <property type="entry name" value="MALATE SYNTHASE 1-RELATED"/>
    <property type="match status" value="1"/>
</dbReference>
<evidence type="ECO:0000256" key="7">
    <source>
        <dbReference type="RuleBase" id="RU000555"/>
    </source>
</evidence>
<proteinExistence type="inferred from homology"/>
<feature type="domain" description="Malate synthase TIM barrel" evidence="8">
    <location>
        <begin position="158"/>
        <end position="405"/>
    </location>
</feature>
<comment type="pathway">
    <text evidence="7">Carbohydrate metabolism; glyoxylate cycle; (S)-malate from isocitrate: step 2/2.</text>
</comment>
<evidence type="ECO:0000256" key="6">
    <source>
        <dbReference type="ARBA" id="ARBA00047918"/>
    </source>
</evidence>
<name>A0ABU1FVV0_9MICC</name>
<comment type="similarity">
    <text evidence="1 7">Belongs to the malate synthase family.</text>
</comment>
<sequence length="534" mass="59687">MTIIAKEPYEVPGSETILTDEALGFVEELHQRFAGTRNELLENRVTAQAEAAKSGKLEFPAETQHVREGDWTVAEAPASLQDRRVEITGPPAPAKMAINALNSGAKVWLACLEDALSPSWFNLIDAQKNLYEGARRTLAFTSPEGKEYKLREDIKLPTVVVRPRGWHLPEKHIEIDGAPAVGALVDFGLHFFHNAKLLHELGEGPFYYLPKLEHYLEARLWNDIFTFAEEKLGLPHGIVRATVLIETIPAAFHMDEILYELRDHASGLNAGRWDYLFSIIKYFRASGKDFVLPDRAQVSMTQPFMRAYTELLVQTCHKREAFAMGGMAAFIPNRREPEVTAKAIEKVRDDKSREANDGFDGSWVAHPDLVDLCAEEFTKVLGDKPNQVDRKREDVSVTAEDLLNIGEAEGDVTEAGVRMNLYVAVYYTAIWLSGNGAVAIHNLMEDAATAEISRSQVWQQIHNGTVTADTGATVTAELVEKLLGEEVERLRGEITDAEAFSKYFEPAAEVVKKLVLDSEQYQDFLTLPAYELLD</sequence>
<dbReference type="EMBL" id="JAVKGT010000030">
    <property type="protein sequence ID" value="MDR5712605.1"/>
    <property type="molecule type" value="Genomic_DNA"/>
</dbReference>
<dbReference type="InterPro" id="IPR006252">
    <property type="entry name" value="Malate_synthA"/>
</dbReference>
<dbReference type="Pfam" id="PF20656">
    <property type="entry name" value="MS_N"/>
    <property type="match status" value="1"/>
</dbReference>
<dbReference type="InterPro" id="IPR048355">
    <property type="entry name" value="MS_C"/>
</dbReference>
<dbReference type="GO" id="GO:0004474">
    <property type="term" value="F:malate synthase activity"/>
    <property type="evidence" value="ECO:0007669"/>
    <property type="project" value="UniProtKB-EC"/>
</dbReference>
<dbReference type="InterPro" id="IPR044856">
    <property type="entry name" value="Malate_synth_C_sf"/>
</dbReference>
<organism evidence="11 12">
    <name type="scientific">Nesterenkonia flava</name>
    <dbReference type="NCBI Taxonomy" id="469799"/>
    <lineage>
        <taxon>Bacteria</taxon>
        <taxon>Bacillati</taxon>
        <taxon>Actinomycetota</taxon>
        <taxon>Actinomycetes</taxon>
        <taxon>Micrococcales</taxon>
        <taxon>Micrococcaceae</taxon>
        <taxon>Nesterenkonia</taxon>
    </lineage>
</organism>
<dbReference type="NCBIfam" id="TIGR01344">
    <property type="entry name" value="malate_syn_A"/>
    <property type="match status" value="1"/>
</dbReference>
<evidence type="ECO:0000256" key="1">
    <source>
        <dbReference type="ARBA" id="ARBA00006394"/>
    </source>
</evidence>
<dbReference type="InterPro" id="IPR011076">
    <property type="entry name" value="Malate_synth_sf"/>
</dbReference>
<protein>
    <recommendedName>
        <fullName evidence="2 7">Malate synthase</fullName>
        <ecNumber evidence="2 7">2.3.3.9</ecNumber>
    </recommendedName>
</protein>
<dbReference type="Pfam" id="PF20659">
    <property type="entry name" value="MS_C"/>
    <property type="match status" value="1"/>
</dbReference>
<evidence type="ECO:0000313" key="12">
    <source>
        <dbReference type="Proteomes" id="UP001260872"/>
    </source>
</evidence>
<dbReference type="InterPro" id="IPR046363">
    <property type="entry name" value="MS_N_TIM-barrel_dom"/>
</dbReference>
<dbReference type="CDD" id="cd00727">
    <property type="entry name" value="malate_synt_A"/>
    <property type="match status" value="1"/>
</dbReference>
<keyword evidence="11" id="KW-0012">Acyltransferase</keyword>
<dbReference type="Pfam" id="PF01274">
    <property type="entry name" value="MS_TIM-barrel"/>
    <property type="match status" value="1"/>
</dbReference>
<feature type="domain" description="Malate synthase N-terminal" evidence="9">
    <location>
        <begin position="14"/>
        <end position="65"/>
    </location>
</feature>
<comment type="caution">
    <text evidence="11">The sequence shown here is derived from an EMBL/GenBank/DDBJ whole genome shotgun (WGS) entry which is preliminary data.</text>
</comment>
<reference evidence="12" key="1">
    <citation type="submission" date="2023-07" db="EMBL/GenBank/DDBJ databases">
        <title>Description of three actinobacteria isolated from air of manufacturing shop in a pharmaceutical factory.</title>
        <authorList>
            <person name="Zhang D.-F."/>
        </authorList>
    </citation>
    <scope>NUCLEOTIDE SEQUENCE [LARGE SCALE GENOMIC DNA]</scope>
    <source>
        <strain evidence="12">CCTCC AB 207010</strain>
    </source>
</reference>
<dbReference type="Gene3D" id="1.20.1220.12">
    <property type="entry name" value="Malate synthase, domain III"/>
    <property type="match status" value="1"/>
</dbReference>
<evidence type="ECO:0000259" key="9">
    <source>
        <dbReference type="Pfam" id="PF20656"/>
    </source>
</evidence>
<dbReference type="EC" id="2.3.3.9" evidence="2 7"/>
<evidence type="ECO:0000256" key="4">
    <source>
        <dbReference type="ARBA" id="ARBA00022532"/>
    </source>
</evidence>
<keyword evidence="4 7" id="KW-0816">Tricarboxylic acid cycle</keyword>
<comment type="catalytic activity">
    <reaction evidence="6 7">
        <text>glyoxylate + acetyl-CoA + H2O = (S)-malate + CoA + H(+)</text>
        <dbReference type="Rhea" id="RHEA:18181"/>
        <dbReference type="ChEBI" id="CHEBI:15377"/>
        <dbReference type="ChEBI" id="CHEBI:15378"/>
        <dbReference type="ChEBI" id="CHEBI:15589"/>
        <dbReference type="ChEBI" id="CHEBI:36655"/>
        <dbReference type="ChEBI" id="CHEBI:57287"/>
        <dbReference type="ChEBI" id="CHEBI:57288"/>
        <dbReference type="EC" id="2.3.3.9"/>
    </reaction>
</comment>
<evidence type="ECO:0000313" key="11">
    <source>
        <dbReference type="EMBL" id="MDR5712605.1"/>
    </source>
</evidence>
<evidence type="ECO:0000256" key="2">
    <source>
        <dbReference type="ARBA" id="ARBA00012636"/>
    </source>
</evidence>
<evidence type="ECO:0000256" key="3">
    <source>
        <dbReference type="ARBA" id="ARBA00022435"/>
    </source>
</evidence>
<dbReference type="PROSITE" id="PS00510">
    <property type="entry name" value="MALATE_SYNTHASE"/>
    <property type="match status" value="1"/>
</dbReference>
<dbReference type="InterPro" id="IPR048356">
    <property type="entry name" value="MS_N"/>
</dbReference>
<keyword evidence="12" id="KW-1185">Reference proteome</keyword>
<evidence type="ECO:0000259" key="10">
    <source>
        <dbReference type="Pfam" id="PF20659"/>
    </source>
</evidence>
<dbReference type="Proteomes" id="UP001260872">
    <property type="component" value="Unassembled WGS sequence"/>
</dbReference>
<evidence type="ECO:0000256" key="5">
    <source>
        <dbReference type="ARBA" id="ARBA00022679"/>
    </source>
</evidence>
<dbReference type="SUPFAM" id="SSF51645">
    <property type="entry name" value="Malate synthase G"/>
    <property type="match status" value="1"/>
</dbReference>
<dbReference type="InterPro" id="IPR019830">
    <property type="entry name" value="Malate_synthase_CS"/>
</dbReference>
<dbReference type="InterPro" id="IPR001465">
    <property type="entry name" value="Malate_synthase_TIM"/>
</dbReference>
<evidence type="ECO:0000259" key="8">
    <source>
        <dbReference type="Pfam" id="PF01274"/>
    </source>
</evidence>
<keyword evidence="5 7" id="KW-0808">Transferase</keyword>